<organism evidence="2">
    <name type="scientific">marine sediment metagenome</name>
    <dbReference type="NCBI Taxonomy" id="412755"/>
    <lineage>
        <taxon>unclassified sequences</taxon>
        <taxon>metagenomes</taxon>
        <taxon>ecological metagenomes</taxon>
    </lineage>
</organism>
<dbReference type="AlphaFoldDB" id="X1BJY1"/>
<comment type="caution">
    <text evidence="2">The sequence shown here is derived from an EMBL/GenBank/DDBJ whole genome shotgun (WGS) entry which is preliminary data.</text>
</comment>
<feature type="region of interest" description="Disordered" evidence="1">
    <location>
        <begin position="1"/>
        <end position="39"/>
    </location>
</feature>
<gene>
    <name evidence="2" type="ORF">S01H4_23907</name>
</gene>
<proteinExistence type="predicted"/>
<accession>X1BJY1</accession>
<name>X1BJY1_9ZZZZ</name>
<evidence type="ECO:0000313" key="2">
    <source>
        <dbReference type="EMBL" id="GAG81477.1"/>
    </source>
</evidence>
<feature type="compositionally biased region" description="Polar residues" evidence="1">
    <location>
        <begin position="1"/>
        <end position="29"/>
    </location>
</feature>
<protein>
    <submittedName>
        <fullName evidence="2">Uncharacterized protein</fullName>
    </submittedName>
</protein>
<sequence length="39" mass="4506">MDYTQEGKTQNTYHVSKQPNPQDFKPSSRTLDKTGSYRA</sequence>
<evidence type="ECO:0000256" key="1">
    <source>
        <dbReference type="SAM" id="MobiDB-lite"/>
    </source>
</evidence>
<reference evidence="2" key="1">
    <citation type="journal article" date="2014" name="Front. Microbiol.">
        <title>High frequency of phylogenetically diverse reductive dehalogenase-homologous genes in deep subseafloor sedimentary metagenomes.</title>
        <authorList>
            <person name="Kawai M."/>
            <person name="Futagami T."/>
            <person name="Toyoda A."/>
            <person name="Takaki Y."/>
            <person name="Nishi S."/>
            <person name="Hori S."/>
            <person name="Arai W."/>
            <person name="Tsubouchi T."/>
            <person name="Morono Y."/>
            <person name="Uchiyama I."/>
            <person name="Ito T."/>
            <person name="Fujiyama A."/>
            <person name="Inagaki F."/>
            <person name="Takami H."/>
        </authorList>
    </citation>
    <scope>NUCLEOTIDE SEQUENCE</scope>
    <source>
        <strain evidence="2">Expedition CK06-06</strain>
    </source>
</reference>
<dbReference type="EMBL" id="BART01011156">
    <property type="protein sequence ID" value="GAG81477.1"/>
    <property type="molecule type" value="Genomic_DNA"/>
</dbReference>